<evidence type="ECO:0000256" key="1">
    <source>
        <dbReference type="SAM" id="MobiDB-lite"/>
    </source>
</evidence>
<name>A0ABR0E110_ZASCE</name>
<dbReference type="Proteomes" id="UP001305779">
    <property type="component" value="Unassembled WGS sequence"/>
</dbReference>
<evidence type="ECO:0000313" key="3">
    <source>
        <dbReference type="Proteomes" id="UP001305779"/>
    </source>
</evidence>
<accession>A0ABR0E110</accession>
<protein>
    <submittedName>
        <fullName evidence="2">Uncharacterized protein</fullName>
    </submittedName>
</protein>
<dbReference type="PANTHER" id="PTHR38111:SF2">
    <property type="entry name" value="FINGER DOMAIN PROTEIN, PUTATIVE (AFU_ORTHOLOGUE AFUA_1G01560)-RELATED"/>
    <property type="match status" value="1"/>
</dbReference>
<dbReference type="EMBL" id="JAXOVC010000012">
    <property type="protein sequence ID" value="KAK4495092.1"/>
    <property type="molecule type" value="Genomic_DNA"/>
</dbReference>
<proteinExistence type="predicted"/>
<dbReference type="InterPro" id="IPR053178">
    <property type="entry name" value="Osmoadaptation_assoc"/>
</dbReference>
<keyword evidence="3" id="KW-1185">Reference proteome</keyword>
<feature type="region of interest" description="Disordered" evidence="1">
    <location>
        <begin position="319"/>
        <end position="349"/>
    </location>
</feature>
<comment type="caution">
    <text evidence="2">The sequence shown here is derived from an EMBL/GenBank/DDBJ whole genome shotgun (WGS) entry which is preliminary data.</text>
</comment>
<organism evidence="2 3">
    <name type="scientific">Zasmidium cellare</name>
    <name type="common">Wine cellar mold</name>
    <name type="synonym">Racodium cellare</name>
    <dbReference type="NCBI Taxonomy" id="395010"/>
    <lineage>
        <taxon>Eukaryota</taxon>
        <taxon>Fungi</taxon>
        <taxon>Dikarya</taxon>
        <taxon>Ascomycota</taxon>
        <taxon>Pezizomycotina</taxon>
        <taxon>Dothideomycetes</taxon>
        <taxon>Dothideomycetidae</taxon>
        <taxon>Mycosphaerellales</taxon>
        <taxon>Mycosphaerellaceae</taxon>
        <taxon>Zasmidium</taxon>
    </lineage>
</organism>
<evidence type="ECO:0000313" key="2">
    <source>
        <dbReference type="EMBL" id="KAK4495092.1"/>
    </source>
</evidence>
<gene>
    <name evidence="2" type="ORF">PRZ48_013419</name>
</gene>
<sequence length="768" mass="85118">MAFPTTGYYPYSGNSGPLGVTGPVHDAGTYAVDSHTQSAVWDSLQLDNVSPGSVVFFDNPTVTHNYSLPNYALLGQLIHGNKIESMTVVLDAPSEMAPTYTLISHLNGTSQGNETILFYTHSDGPSIIEENGGGKLNESAWMSQRPDLMKNAKASINMEHFGAIEWKDVACPDGPQYRATGRMEPMWTNANASSKSAEFRQIYLDAFNGTPDYLRMALLEPLVVNGELSKWYGVGGSSTLGYSDIPTVGLIQSYELLLPSTLAMQQDRFGSEWWDMKQRTSKANNNVLDSYLTTPRSISPASERAKHRCPFNLPTCPGCSEPTPQLEDTDDTETTDSSPGDEYSLSDDDGLLSHSSITDSMSLASPAILRSQLKEEFRSIFFPAASSSQKDSDFMYCRFLGGKCLQSKGASMTAAVDLLCLLQMGVRRKDDILLQEASRLYDYTMTNLKIDLERPDAAHDDGLLGAIWILHFADSFTPTRGNANSTKVHKQAAEQIMLSRGSDAEFSPLAKILLYNIRLTGTSFGLISRKPVPSAGRQWAKVAGWAGSIESELIETLLRIPSLLHELDTSLEKPGNPQYDSLYSLLQSFTSVEEELNTWLTSWMRTLPGEVFHYAPASKFTHLDTLTRDATSAFPSVIEYPSFATASLQMSFWTGLMQVKQSILDLLERIHDPALFRVRRDALLEDLDQIADLLCQSAAFTTQPQYGYCGIMRCWGPVYFAAKWFHQRQRWDKLRWVHALTLAIQEEYGFTSPYDLPLGPNGVCLANG</sequence>
<reference evidence="2 3" key="1">
    <citation type="journal article" date="2023" name="G3 (Bethesda)">
        <title>A chromosome-level genome assembly of Zasmidium syzygii isolated from banana leaves.</title>
        <authorList>
            <person name="van Westerhoven A.C."/>
            <person name="Mehrabi R."/>
            <person name="Talebi R."/>
            <person name="Steentjes M.B.F."/>
            <person name="Corcolon B."/>
            <person name="Chong P.A."/>
            <person name="Kema G.H.J."/>
            <person name="Seidl M.F."/>
        </authorList>
    </citation>
    <scope>NUCLEOTIDE SEQUENCE [LARGE SCALE GENOMIC DNA]</scope>
    <source>
        <strain evidence="2 3">P124</strain>
    </source>
</reference>
<dbReference type="PANTHER" id="PTHR38111">
    <property type="entry name" value="ZN(2)-C6 FUNGAL-TYPE DOMAIN-CONTAINING PROTEIN-RELATED"/>
    <property type="match status" value="1"/>
</dbReference>